<evidence type="ECO:0000313" key="4">
    <source>
        <dbReference type="Proteomes" id="UP000580250"/>
    </source>
</evidence>
<dbReference type="AlphaFoldDB" id="A0A6V7Y5T3"/>
<gene>
    <name evidence="3" type="ORF">MENT_LOCUS60925</name>
</gene>
<name>A0A6V7Y5T3_MELEN</name>
<feature type="region of interest" description="Disordered" evidence="1">
    <location>
        <begin position="174"/>
        <end position="200"/>
    </location>
</feature>
<evidence type="ECO:0000313" key="3">
    <source>
        <dbReference type="EMBL" id="CAD2207020.1"/>
    </source>
</evidence>
<accession>A0A6V7Y5T3</accession>
<organism evidence="3 4">
    <name type="scientific">Meloidogyne enterolobii</name>
    <name type="common">Root-knot nematode worm</name>
    <name type="synonym">Meloidogyne mayaguensis</name>
    <dbReference type="NCBI Taxonomy" id="390850"/>
    <lineage>
        <taxon>Eukaryota</taxon>
        <taxon>Metazoa</taxon>
        <taxon>Ecdysozoa</taxon>
        <taxon>Nematoda</taxon>
        <taxon>Chromadorea</taxon>
        <taxon>Rhabditida</taxon>
        <taxon>Tylenchina</taxon>
        <taxon>Tylenchomorpha</taxon>
        <taxon>Tylenchoidea</taxon>
        <taxon>Meloidogynidae</taxon>
        <taxon>Meloidogyninae</taxon>
        <taxon>Meloidogyne</taxon>
    </lineage>
</organism>
<feature type="transmembrane region" description="Helical" evidence="2">
    <location>
        <begin position="66"/>
        <end position="88"/>
    </location>
</feature>
<sequence>MKVFTVGLDQKPVEENKEKTDSPPPGYSTTETRIPLPMGPELPRPSLPIPPPQPIIVRKSRGYKGILLVMLSVFVMAIFALVLSEMAYSRQRDENYFKLRWAELKQRFGYENDGNVDYYTQAANAISDKLLSLTKSNEIQLPRVPQSASLEEETTSSSTTQDTPVVAIDTFPMAPSKIGNSADSSISRSSQTSDEVEPPHPFFGSGNFNGAFSQIRDARLKFLRNILQKIKQHAEDIGFDGTMQAFNFKFLY</sequence>
<comment type="caution">
    <text evidence="3">The sequence shown here is derived from an EMBL/GenBank/DDBJ whole genome shotgun (WGS) entry which is preliminary data.</text>
</comment>
<feature type="compositionally biased region" description="Basic and acidic residues" evidence="1">
    <location>
        <begin position="11"/>
        <end position="21"/>
    </location>
</feature>
<dbReference type="OrthoDB" id="5838215at2759"/>
<evidence type="ECO:0000256" key="2">
    <source>
        <dbReference type="SAM" id="Phobius"/>
    </source>
</evidence>
<keyword evidence="2" id="KW-0472">Membrane</keyword>
<feature type="region of interest" description="Disordered" evidence="1">
    <location>
        <begin position="143"/>
        <end position="162"/>
    </location>
</feature>
<dbReference type="Proteomes" id="UP000580250">
    <property type="component" value="Unassembled WGS sequence"/>
</dbReference>
<evidence type="ECO:0000256" key="1">
    <source>
        <dbReference type="SAM" id="MobiDB-lite"/>
    </source>
</evidence>
<reference evidence="3 4" key="1">
    <citation type="submission" date="2020-08" db="EMBL/GenBank/DDBJ databases">
        <authorList>
            <person name="Koutsovoulos G."/>
            <person name="Danchin GJ E."/>
        </authorList>
    </citation>
    <scope>NUCLEOTIDE SEQUENCE [LARGE SCALE GENOMIC DNA]</scope>
</reference>
<protein>
    <submittedName>
        <fullName evidence="3">Uncharacterized protein</fullName>
    </submittedName>
</protein>
<proteinExistence type="predicted"/>
<keyword evidence="2" id="KW-1133">Transmembrane helix</keyword>
<dbReference type="EMBL" id="CAJEWN010003246">
    <property type="protein sequence ID" value="CAD2207020.1"/>
    <property type="molecule type" value="Genomic_DNA"/>
</dbReference>
<keyword evidence="2" id="KW-0812">Transmembrane</keyword>
<feature type="region of interest" description="Disordered" evidence="1">
    <location>
        <begin position="1"/>
        <end position="37"/>
    </location>
</feature>
<feature type="compositionally biased region" description="Low complexity" evidence="1">
    <location>
        <begin position="181"/>
        <end position="193"/>
    </location>
</feature>